<evidence type="ECO:0000313" key="3">
    <source>
        <dbReference type="EMBL" id="CAK0886695.1"/>
    </source>
</evidence>
<keyword evidence="4" id="KW-1185">Reference proteome</keyword>
<dbReference type="InterPro" id="IPR003609">
    <property type="entry name" value="Pan_app"/>
</dbReference>
<evidence type="ECO:0000259" key="2">
    <source>
        <dbReference type="PROSITE" id="PS50948"/>
    </source>
</evidence>
<comment type="caution">
    <text evidence="3">The sequence shown here is derived from an EMBL/GenBank/DDBJ whole genome shotgun (WGS) entry which is preliminary data.</text>
</comment>
<accession>A0ABN9WJI8</accession>
<dbReference type="EMBL" id="CAUYUJ010018837">
    <property type="protein sequence ID" value="CAK0886695.1"/>
    <property type="molecule type" value="Genomic_DNA"/>
</dbReference>
<dbReference type="PROSITE" id="PS50948">
    <property type="entry name" value="PAN"/>
    <property type="match status" value="1"/>
</dbReference>
<evidence type="ECO:0000313" key="4">
    <source>
        <dbReference type="Proteomes" id="UP001189429"/>
    </source>
</evidence>
<feature type="domain" description="Apple" evidence="2">
    <location>
        <begin position="133"/>
        <end position="212"/>
    </location>
</feature>
<protein>
    <recommendedName>
        <fullName evidence="2">Apple domain-containing protein</fullName>
    </recommendedName>
</protein>
<organism evidence="3 4">
    <name type="scientific">Prorocentrum cordatum</name>
    <dbReference type="NCBI Taxonomy" id="2364126"/>
    <lineage>
        <taxon>Eukaryota</taxon>
        <taxon>Sar</taxon>
        <taxon>Alveolata</taxon>
        <taxon>Dinophyceae</taxon>
        <taxon>Prorocentrales</taxon>
        <taxon>Prorocentraceae</taxon>
        <taxon>Prorocentrum</taxon>
    </lineage>
</organism>
<evidence type="ECO:0000256" key="1">
    <source>
        <dbReference type="SAM" id="MobiDB-lite"/>
    </source>
</evidence>
<dbReference type="Proteomes" id="UP001189429">
    <property type="component" value="Unassembled WGS sequence"/>
</dbReference>
<feature type="compositionally biased region" description="Acidic residues" evidence="1">
    <location>
        <begin position="228"/>
        <end position="244"/>
    </location>
</feature>
<proteinExistence type="predicted"/>
<feature type="region of interest" description="Disordered" evidence="1">
    <location>
        <begin position="217"/>
        <end position="244"/>
    </location>
</feature>
<reference evidence="3" key="1">
    <citation type="submission" date="2023-10" db="EMBL/GenBank/DDBJ databases">
        <authorList>
            <person name="Chen Y."/>
            <person name="Shah S."/>
            <person name="Dougan E. K."/>
            <person name="Thang M."/>
            <person name="Chan C."/>
        </authorList>
    </citation>
    <scope>NUCLEOTIDE SEQUENCE [LARGE SCALE GENOMIC DNA]</scope>
</reference>
<name>A0ABN9WJI8_9DINO</name>
<gene>
    <name evidence="3" type="ORF">PCOR1329_LOCUS67982</name>
</gene>
<sequence length="244" mass="27156">MAIKTVVRAAVTVSVVGAISVDMQKAGTMWTMSDLPRSVLKSKDDAVSGCGKEIPGYFQFPGLKWANTWRSIETWNSTVCAQTCDDNSNCIAFTAKARQDRHGKMHCNLYKGLLKQMDHRAMSYMRCVSGFDCEDGFQFTHAGTWKGGKQIDKLDYESKAECRLACYYNRGCVGFTYRVTKEGDTSCFHFENEENKEGPTRDMRSNTYSKCAQFQVPAAPESQALDSKDEESLDPASADESDAA</sequence>